<dbReference type="CDD" id="cd05894">
    <property type="entry name" value="Ig_C5_MyBP-C"/>
    <property type="match status" value="1"/>
</dbReference>
<feature type="domain" description="Ig-like" evidence="9">
    <location>
        <begin position="650"/>
        <end position="743"/>
    </location>
</feature>
<dbReference type="FunFam" id="2.60.40.10:FF:000070">
    <property type="entry name" value="Myosin-binding protein C, slow type"/>
    <property type="match status" value="1"/>
</dbReference>
<dbReference type="AlphaFoldDB" id="A0A8C4QBK0"/>
<evidence type="ECO:0000256" key="7">
    <source>
        <dbReference type="ARBA" id="ARBA00038352"/>
    </source>
</evidence>
<dbReference type="PROSITE" id="PS50835">
    <property type="entry name" value="IG_LIKE"/>
    <property type="match status" value="3"/>
</dbReference>
<dbReference type="CDD" id="cd00063">
    <property type="entry name" value="FN3"/>
    <property type="match status" value="1"/>
</dbReference>
<dbReference type="Pfam" id="PF18362">
    <property type="entry name" value="THB"/>
    <property type="match status" value="1"/>
</dbReference>
<sequence>MKRRKYGLGRDPNPHQSLTYKSILSLSLHSHEVPAKSLLLCSNMPVSKPAGSAVFTVKPTNLAVEVGHKAEFLAETGKLGVKVKWQKDGKDLQKGARYSTSTKGKSHCLVISNVTINDAGSYTLVAGTTKSPFKLSIKEPVQSPDEKTPAEPGPASEPDVLSPVKEERDRPQALAGLFLDKIENAHVVVGGDHLFTAKVDGSKLSTRPQVKWFKGKWMDLSSKAGKHLQFKETFDRNTKIYTFEMRMIKVKEMYSGKYRCELSHKGTMDSCSFDVSITAPVGEEMDIRKAFKRVGKETEEDAGELDFSALLKKREKKVEEPSEPDVDIWEILKNAKPSEFEKIAFEYGITDLRGLLKRLKKMKPQVKSEVITKKLEPAYQVDKGGRIRFEIEVADPNVEIKWLKNGKPINLSGRIAMESIGARRMLTLNKCILGDDAAFEVVVGEERCATELFVREPLVLIVTPLDDQTVTVEERVEFECEVSEEGAAIRWEKDGVEISSENTFKYRMKKIGKKVNLIINEASKEDAGHYKVITNGGESIAELVVQEQQLEVIQGIADLTVKAEDDAEFTCEVSNEKVTGKWLKNGIEVVPSGRIKLIHKGRIHKLVIEKVRPEDEGDYTFIPDGYAFSLSAKLNMLEVKIEYVPKQEPPKIHLDCHGKQSENSITVVAGNKLRLNVPITGEPPPTVIWSKGEQVLSDTEGRVFLENQKDSSALTIEGAERDDEATYKICVQNPSGEDNATLFIKVVDVPDPPKSPQISELGEDCCTVSWEAPNYDGGMPITGYILERKKMKSHRWIKLSHNLIQETCFECKKMIEGIAYEIRVYAVNEIGMSIHGPASKPFIPLAPTSEPTHLGVDDVTDTSVTLKWRQPEKIGAGGVDWLPDRVLS</sequence>
<feature type="domain" description="Ig-like" evidence="9">
    <location>
        <begin position="171"/>
        <end position="276"/>
    </location>
</feature>
<feature type="region of interest" description="Disordered" evidence="8">
    <location>
        <begin position="136"/>
        <end position="166"/>
    </location>
</feature>
<dbReference type="GO" id="GO:0032982">
    <property type="term" value="C:myosin filament"/>
    <property type="evidence" value="ECO:0007669"/>
    <property type="project" value="UniProtKB-KW"/>
</dbReference>
<evidence type="ECO:0000313" key="11">
    <source>
        <dbReference type="Ensembl" id="ENSEBUP00000013010.1"/>
    </source>
</evidence>
<dbReference type="InterPro" id="IPR050964">
    <property type="entry name" value="Striated_Muscle_Regulatory"/>
</dbReference>
<evidence type="ECO:0000256" key="1">
    <source>
        <dbReference type="ARBA" id="ARBA00022433"/>
    </source>
</evidence>
<evidence type="ECO:0000256" key="6">
    <source>
        <dbReference type="ARBA" id="ARBA00023319"/>
    </source>
</evidence>
<evidence type="ECO:0000313" key="12">
    <source>
        <dbReference type="Proteomes" id="UP000694388"/>
    </source>
</evidence>
<dbReference type="PROSITE" id="PS50853">
    <property type="entry name" value="FN3"/>
    <property type="match status" value="1"/>
</dbReference>
<dbReference type="GO" id="GO:0007155">
    <property type="term" value="P:cell adhesion"/>
    <property type="evidence" value="ECO:0007669"/>
    <property type="project" value="UniProtKB-KW"/>
</dbReference>
<evidence type="ECO:0000256" key="2">
    <source>
        <dbReference type="ARBA" id="ARBA00022737"/>
    </source>
</evidence>
<dbReference type="FunFam" id="2.60.40.10:FF:000085">
    <property type="entry name" value="Myosin-binding protein C, slow type"/>
    <property type="match status" value="1"/>
</dbReference>
<dbReference type="InterPro" id="IPR036179">
    <property type="entry name" value="Ig-like_dom_sf"/>
</dbReference>
<dbReference type="FunFam" id="2.60.40.10:FF:000081">
    <property type="entry name" value="Myosin-binding protein C, slow type"/>
    <property type="match status" value="1"/>
</dbReference>
<keyword evidence="12" id="KW-1185">Reference proteome</keyword>
<organism evidence="11 12">
    <name type="scientific">Eptatretus burgeri</name>
    <name type="common">Inshore hagfish</name>
    <dbReference type="NCBI Taxonomy" id="7764"/>
    <lineage>
        <taxon>Eukaryota</taxon>
        <taxon>Metazoa</taxon>
        <taxon>Chordata</taxon>
        <taxon>Craniata</taxon>
        <taxon>Vertebrata</taxon>
        <taxon>Cyclostomata</taxon>
        <taxon>Myxini</taxon>
        <taxon>Myxiniformes</taxon>
        <taxon>Myxinidae</taxon>
        <taxon>Eptatretinae</taxon>
        <taxon>Eptatretus</taxon>
    </lineage>
</organism>
<dbReference type="InterPro" id="IPR013783">
    <property type="entry name" value="Ig-like_fold"/>
</dbReference>
<feature type="domain" description="Ig-like" evidence="9">
    <location>
        <begin position="457"/>
        <end position="575"/>
    </location>
</feature>
<dbReference type="InterPro" id="IPR013098">
    <property type="entry name" value="Ig_I-set"/>
</dbReference>
<name>A0A8C4QBK0_EPTBU</name>
<keyword evidence="2" id="KW-0677">Repeat</keyword>
<dbReference type="GO" id="GO:0003779">
    <property type="term" value="F:actin binding"/>
    <property type="evidence" value="ECO:0007669"/>
    <property type="project" value="UniProtKB-KW"/>
</dbReference>
<dbReference type="InterPro" id="IPR007110">
    <property type="entry name" value="Ig-like_dom"/>
</dbReference>
<protein>
    <submittedName>
        <fullName evidence="11">Myosin binding protein C3</fullName>
    </submittedName>
</protein>
<dbReference type="CDD" id="cd00096">
    <property type="entry name" value="Ig"/>
    <property type="match status" value="1"/>
</dbReference>
<dbReference type="GO" id="GO:0031430">
    <property type="term" value="C:M band"/>
    <property type="evidence" value="ECO:0007669"/>
    <property type="project" value="TreeGrafter"/>
</dbReference>
<dbReference type="GeneTree" id="ENSGT00940000157698"/>
<evidence type="ECO:0000256" key="5">
    <source>
        <dbReference type="ARBA" id="ARBA00023203"/>
    </source>
</evidence>
<dbReference type="SMART" id="SM00409">
    <property type="entry name" value="IG"/>
    <property type="match status" value="6"/>
</dbReference>
<evidence type="ECO:0000259" key="9">
    <source>
        <dbReference type="PROSITE" id="PS50835"/>
    </source>
</evidence>
<dbReference type="InterPro" id="IPR003961">
    <property type="entry name" value="FN3_dom"/>
</dbReference>
<evidence type="ECO:0000256" key="3">
    <source>
        <dbReference type="ARBA" id="ARBA00022889"/>
    </source>
</evidence>
<dbReference type="FunFam" id="2.60.40.10:FF:000111">
    <property type="entry name" value="Myosin-binding protein C, slow type"/>
    <property type="match status" value="1"/>
</dbReference>
<feature type="domain" description="Fibronectin type-III" evidence="10">
    <location>
        <begin position="752"/>
        <end position="851"/>
    </location>
</feature>
<keyword evidence="6" id="KW-0393">Immunoglobulin domain</keyword>
<dbReference type="FunFam" id="2.60.40.10:FF:000286">
    <property type="entry name" value="Myosin binding protein C, slow type"/>
    <property type="match status" value="1"/>
</dbReference>
<comment type="similarity">
    <text evidence="7">Belongs to the immunoglobulin superfamily. MyBP family.</text>
</comment>
<keyword evidence="1" id="KW-0787">Thick filament</keyword>
<dbReference type="PANTHER" id="PTHR13817">
    <property type="entry name" value="TITIN"/>
    <property type="match status" value="1"/>
</dbReference>
<dbReference type="SUPFAM" id="SSF49265">
    <property type="entry name" value="Fibronectin type III"/>
    <property type="match status" value="1"/>
</dbReference>
<dbReference type="InterPro" id="IPR040849">
    <property type="entry name" value="MyBP-C_THB"/>
</dbReference>
<keyword evidence="5" id="KW-0009">Actin-binding</keyword>
<dbReference type="Ensembl" id="ENSEBUT00000013586.1">
    <property type="protein sequence ID" value="ENSEBUP00000013010.1"/>
    <property type="gene ID" value="ENSEBUG00000008238.1"/>
</dbReference>
<dbReference type="SMART" id="SM00060">
    <property type="entry name" value="FN3"/>
    <property type="match status" value="1"/>
</dbReference>
<dbReference type="Pfam" id="PF00041">
    <property type="entry name" value="fn3"/>
    <property type="match status" value="1"/>
</dbReference>
<dbReference type="InterPro" id="IPR036116">
    <property type="entry name" value="FN3_sf"/>
</dbReference>
<reference evidence="11" key="2">
    <citation type="submission" date="2025-09" db="UniProtKB">
        <authorList>
            <consortium name="Ensembl"/>
        </authorList>
    </citation>
    <scope>IDENTIFICATION</scope>
</reference>
<evidence type="ECO:0000256" key="4">
    <source>
        <dbReference type="ARBA" id="ARBA00023179"/>
    </source>
</evidence>
<dbReference type="Proteomes" id="UP000694388">
    <property type="component" value="Unplaced"/>
</dbReference>
<proteinExistence type="inferred from homology"/>
<dbReference type="Gene3D" id="2.60.40.10">
    <property type="entry name" value="Immunoglobulins"/>
    <property type="match status" value="7"/>
</dbReference>
<dbReference type="PANTHER" id="PTHR13817:SF168">
    <property type="match status" value="1"/>
</dbReference>
<evidence type="ECO:0000259" key="10">
    <source>
        <dbReference type="PROSITE" id="PS50853"/>
    </source>
</evidence>
<dbReference type="InterPro" id="IPR003599">
    <property type="entry name" value="Ig_sub"/>
</dbReference>
<dbReference type="Pfam" id="PF07679">
    <property type="entry name" value="I-set"/>
    <property type="match status" value="5"/>
</dbReference>
<keyword evidence="4" id="KW-0514">Muscle protein</keyword>
<dbReference type="SUPFAM" id="SSF48726">
    <property type="entry name" value="Immunoglobulin"/>
    <property type="match status" value="6"/>
</dbReference>
<dbReference type="SMART" id="SM00408">
    <property type="entry name" value="IGc2"/>
    <property type="match status" value="4"/>
</dbReference>
<reference evidence="11" key="1">
    <citation type="submission" date="2025-08" db="UniProtKB">
        <authorList>
            <consortium name="Ensembl"/>
        </authorList>
    </citation>
    <scope>IDENTIFICATION</scope>
</reference>
<accession>A0A8C4QBK0</accession>
<dbReference type="InterPro" id="IPR003598">
    <property type="entry name" value="Ig_sub2"/>
</dbReference>
<dbReference type="GO" id="GO:0045214">
    <property type="term" value="P:sarcomere organization"/>
    <property type="evidence" value="ECO:0007669"/>
    <property type="project" value="TreeGrafter"/>
</dbReference>
<keyword evidence="3" id="KW-0130">Cell adhesion</keyword>
<evidence type="ECO:0000256" key="8">
    <source>
        <dbReference type="SAM" id="MobiDB-lite"/>
    </source>
</evidence>
<dbReference type="FunFam" id="2.60.40.10:FF:000326">
    <property type="entry name" value="Myosin-binding protein C, cardiac-type"/>
    <property type="match status" value="1"/>
</dbReference>